<dbReference type="RefSeq" id="WP_425345598.1">
    <property type="nucleotide sequence ID" value="NZ_JBGUBD010000005.1"/>
</dbReference>
<dbReference type="InterPro" id="IPR004155">
    <property type="entry name" value="PBS_lyase_HEAT"/>
</dbReference>
<accession>A0ABV4U5S7</accession>
<proteinExistence type="predicted"/>
<protein>
    <submittedName>
        <fullName evidence="1">HEAT repeat domain-containing protein</fullName>
    </submittedName>
</protein>
<dbReference type="InterPro" id="IPR011989">
    <property type="entry name" value="ARM-like"/>
</dbReference>
<dbReference type="InterPro" id="IPR016024">
    <property type="entry name" value="ARM-type_fold"/>
</dbReference>
<dbReference type="SUPFAM" id="SSF48371">
    <property type="entry name" value="ARM repeat"/>
    <property type="match status" value="1"/>
</dbReference>
<dbReference type="PANTHER" id="PTHR12697">
    <property type="entry name" value="PBS LYASE HEAT-LIKE PROTEIN"/>
    <property type="match status" value="1"/>
</dbReference>
<keyword evidence="2" id="KW-1185">Reference proteome</keyword>
<comment type="caution">
    <text evidence="1">The sequence shown here is derived from an EMBL/GenBank/DDBJ whole genome shotgun (WGS) entry which is preliminary data.</text>
</comment>
<reference evidence="1 2" key="1">
    <citation type="submission" date="2024-08" db="EMBL/GenBank/DDBJ databases">
        <title>Whole-genome sequencing of halo(alkali)philic microorganisms from hypersaline lakes.</title>
        <authorList>
            <person name="Sorokin D.Y."/>
            <person name="Merkel A.Y."/>
            <person name="Messina E."/>
            <person name="Yakimov M."/>
        </authorList>
    </citation>
    <scope>NUCLEOTIDE SEQUENCE [LARGE SCALE GENOMIC DNA]</scope>
    <source>
        <strain evidence="1 2">AB-hyl4</strain>
    </source>
</reference>
<evidence type="ECO:0000313" key="1">
    <source>
        <dbReference type="EMBL" id="MFA9478672.1"/>
    </source>
</evidence>
<dbReference type="PANTHER" id="PTHR12697:SF5">
    <property type="entry name" value="DEOXYHYPUSINE HYDROXYLASE"/>
    <property type="match status" value="1"/>
</dbReference>
<dbReference type="SMART" id="SM00567">
    <property type="entry name" value="EZ_HEAT"/>
    <property type="match status" value="3"/>
</dbReference>
<dbReference type="EMBL" id="JBGUBD010000005">
    <property type="protein sequence ID" value="MFA9478672.1"/>
    <property type="molecule type" value="Genomic_DNA"/>
</dbReference>
<sequence length="296" mass="32609">MFRPNAAVHVQAHATGDTLFHVMRNFRLIHALSLVAMLLPMTLVGCQSARQRPASDQPHWLADLLPGFGEPTAGQIARDAFYVYSPDRRREAVDRLSAAPFGGEPVYVRMYRLLIDDPDASVRASCVKALGLHGSPADVRRILPMLEEDASFVRWEAAKALQKLHDPAAVSPLAAAVQNDEDADVRQDAARALGQYRTSTAFQSLVGALHDTNHGVARAARDALITLTGEDQGTEARDWLSWAADRRGRDGLFANARQYTYQPWTPIPSFFKRPGRYFADPLAEPQRPAGIESDNG</sequence>
<gene>
    <name evidence="1" type="ORF">ACERK3_10225</name>
</gene>
<evidence type="ECO:0000313" key="2">
    <source>
        <dbReference type="Proteomes" id="UP001575105"/>
    </source>
</evidence>
<organism evidence="1 2">
    <name type="scientific">Natronomicrosphaera hydrolytica</name>
    <dbReference type="NCBI Taxonomy" id="3242702"/>
    <lineage>
        <taxon>Bacteria</taxon>
        <taxon>Pseudomonadati</taxon>
        <taxon>Planctomycetota</taxon>
        <taxon>Phycisphaerae</taxon>
        <taxon>Phycisphaerales</taxon>
        <taxon>Phycisphaeraceae</taxon>
        <taxon>Natronomicrosphaera</taxon>
    </lineage>
</organism>
<name>A0ABV4U5S7_9BACT</name>
<dbReference type="Pfam" id="PF13646">
    <property type="entry name" value="HEAT_2"/>
    <property type="match status" value="1"/>
</dbReference>
<dbReference type="Proteomes" id="UP001575105">
    <property type="component" value="Unassembled WGS sequence"/>
</dbReference>
<dbReference type="Gene3D" id="1.25.10.10">
    <property type="entry name" value="Leucine-rich Repeat Variant"/>
    <property type="match status" value="1"/>
</dbReference>